<name>U2KXJ1_9FIRM</name>
<dbReference type="Proteomes" id="UP000016662">
    <property type="component" value="Unassembled WGS sequence"/>
</dbReference>
<dbReference type="Pfam" id="PF02670">
    <property type="entry name" value="DXP_reductoisom"/>
    <property type="match status" value="1"/>
</dbReference>
<evidence type="ECO:0000259" key="10">
    <source>
        <dbReference type="Pfam" id="PF02670"/>
    </source>
</evidence>
<comment type="similarity">
    <text evidence="2 9">Belongs to the DXR family.</text>
</comment>
<comment type="caution">
    <text evidence="13">The sequence shown here is derived from an EMBL/GenBank/DDBJ whole genome shotgun (WGS) entry which is preliminary data.</text>
</comment>
<evidence type="ECO:0000256" key="1">
    <source>
        <dbReference type="ARBA" id="ARBA00005094"/>
    </source>
</evidence>
<feature type="binding site" evidence="9">
    <location>
        <position position="201"/>
    </location>
    <ligand>
        <name>1-deoxy-D-xylulose 5-phosphate</name>
        <dbReference type="ChEBI" id="CHEBI:57792"/>
    </ligand>
</feature>
<feature type="binding site" evidence="9">
    <location>
        <position position="149"/>
    </location>
    <ligand>
        <name>NADPH</name>
        <dbReference type="ChEBI" id="CHEBI:57783"/>
    </ligand>
</feature>
<dbReference type="Pfam" id="PF13288">
    <property type="entry name" value="DXPR_C"/>
    <property type="match status" value="1"/>
</dbReference>
<dbReference type="eggNOG" id="COG0743">
    <property type="taxonomic scope" value="Bacteria"/>
</dbReference>
<sequence length="409" mass="44968">MHKPHDVRPFALHRVVFMGTWIKKENDKMKKAISILGSTGSIGTQSLEVARSHEMQIYALAANRNVDALEQQAREFLPKKVCIFETEKYAELKQRLADLPVQVLCGMEGLCDIASDKNADILINSVVGMVGLLPTLTAISAGLDIALANKETLVAGGSLVMEQAAKKGVRIYPVDSEHSAIFQCLQGNRREQLHKIILTASGGPFFGKTRQELEHVTVADALNHPNWSMGNKITIDSATLMNKGLEFIEAKWLFDLTPEQIEIVVHRQSVVHSAVEYQDCSVIAQMGVPDMKIPIQYALLYPERLPCPTKHLSLTDYGTLTFEKPDMETFSCLKTAIAAITTGGTAPCIVNGANEVAVAAFLSGKIRFLDIGALAQKAMEMIPATKIETYEDVMRADTKAREFVRNTIA</sequence>
<feature type="binding site" evidence="9">
    <location>
        <position position="65"/>
    </location>
    <ligand>
        <name>NADPH</name>
        <dbReference type="ChEBI" id="CHEBI:57783"/>
    </ligand>
</feature>
<dbReference type="NCBIfam" id="NF009114">
    <property type="entry name" value="PRK12464.1"/>
    <property type="match status" value="1"/>
</dbReference>
<feature type="binding site" evidence="9">
    <location>
        <position position="176"/>
    </location>
    <ligand>
        <name>1-deoxy-D-xylulose 5-phosphate</name>
        <dbReference type="ChEBI" id="CHEBI:57792"/>
    </ligand>
</feature>
<dbReference type="AlphaFoldDB" id="U2KXJ1"/>
<evidence type="ECO:0000256" key="3">
    <source>
        <dbReference type="ARBA" id="ARBA00022723"/>
    </source>
</evidence>
<comment type="pathway">
    <text evidence="1 9">Isoprenoid biosynthesis; isopentenyl diphosphate biosynthesis via DXP pathway; isopentenyl diphosphate from 1-deoxy-D-xylulose 5-phosphate: step 1/6.</text>
</comment>
<keyword evidence="5 9" id="KW-0560">Oxidoreductase</keyword>
<dbReference type="GO" id="GO:0051484">
    <property type="term" value="P:isopentenyl diphosphate biosynthetic process, methylerythritol 4-phosphate pathway involved in terpenoid biosynthetic process"/>
    <property type="evidence" value="ECO:0007669"/>
    <property type="project" value="UniProtKB-ARBA"/>
</dbReference>
<evidence type="ECO:0000256" key="8">
    <source>
        <dbReference type="ARBA" id="ARBA00048543"/>
    </source>
</evidence>
<feature type="binding site" evidence="9">
    <location>
        <position position="151"/>
    </location>
    <ligand>
        <name>NADPH</name>
        <dbReference type="ChEBI" id="CHEBI:57783"/>
    </ligand>
</feature>
<keyword evidence="3 9" id="KW-0479">Metal-binding</keyword>
<feature type="binding site" evidence="9">
    <location>
        <position position="64"/>
    </location>
    <ligand>
        <name>NADPH</name>
        <dbReference type="ChEBI" id="CHEBI:57783"/>
    </ligand>
</feature>
<evidence type="ECO:0000259" key="11">
    <source>
        <dbReference type="Pfam" id="PF08436"/>
    </source>
</evidence>
<reference evidence="13 14" key="1">
    <citation type="submission" date="2013-07" db="EMBL/GenBank/DDBJ databases">
        <authorList>
            <person name="Weinstock G."/>
            <person name="Sodergren E."/>
            <person name="Wylie T."/>
            <person name="Fulton L."/>
            <person name="Fulton R."/>
            <person name="Fronick C."/>
            <person name="O'Laughlin M."/>
            <person name="Godfrey J."/>
            <person name="Miner T."/>
            <person name="Herter B."/>
            <person name="Appelbaum E."/>
            <person name="Cordes M."/>
            <person name="Lek S."/>
            <person name="Wollam A."/>
            <person name="Pepin K.H."/>
            <person name="Palsikar V.B."/>
            <person name="Mitreva M."/>
            <person name="Wilson R.K."/>
        </authorList>
    </citation>
    <scope>NUCLEOTIDE SEQUENCE [LARGE SCALE GENOMIC DNA]</scope>
    <source>
        <strain evidence="13 14">ATCC 27760</strain>
    </source>
</reference>
<keyword evidence="7 9" id="KW-0414">Isoprene biosynthesis</keyword>
<comment type="function">
    <text evidence="9">Catalyzes the NADPH-dependent rearrangement and reduction of 1-deoxy-D-xylulose-5-phosphate (DXP) to 2-C-methyl-D-erythritol 4-phosphate (MEP).</text>
</comment>
<dbReference type="InterPro" id="IPR003821">
    <property type="entry name" value="DXP_reductoisomerase"/>
</dbReference>
<evidence type="ECO:0000256" key="7">
    <source>
        <dbReference type="ARBA" id="ARBA00023229"/>
    </source>
</evidence>
<organism evidence="13 14">
    <name type="scientific">Ruminococcus callidus ATCC 27760</name>
    <dbReference type="NCBI Taxonomy" id="411473"/>
    <lineage>
        <taxon>Bacteria</taxon>
        <taxon>Bacillati</taxon>
        <taxon>Bacillota</taxon>
        <taxon>Clostridia</taxon>
        <taxon>Eubacteriales</taxon>
        <taxon>Oscillospiraceae</taxon>
        <taxon>Ruminococcus</taxon>
    </lineage>
</organism>
<feature type="binding site" evidence="9">
    <location>
        <position position="224"/>
    </location>
    <ligand>
        <name>1-deoxy-D-xylulose 5-phosphate</name>
        <dbReference type="ChEBI" id="CHEBI:57792"/>
    </ligand>
</feature>
<dbReference type="InterPro" id="IPR013512">
    <property type="entry name" value="DXP_reductoisomerase_N"/>
</dbReference>
<dbReference type="PATRIC" id="fig|411473.3.peg.613"/>
<feature type="binding site" evidence="9">
    <location>
        <position position="42"/>
    </location>
    <ligand>
        <name>NADPH</name>
        <dbReference type="ChEBI" id="CHEBI:57783"/>
    </ligand>
</feature>
<dbReference type="PANTHER" id="PTHR30525:SF0">
    <property type="entry name" value="1-DEOXY-D-XYLULOSE 5-PHOSPHATE REDUCTOISOMERASE, CHLOROPLASTIC"/>
    <property type="match status" value="1"/>
</dbReference>
<dbReference type="GO" id="GO:0030604">
    <property type="term" value="F:1-deoxy-D-xylulose-5-phosphate reductoisomerase activity"/>
    <property type="evidence" value="ECO:0007669"/>
    <property type="project" value="UniProtKB-UniRule"/>
</dbReference>
<feature type="binding site" evidence="9">
    <location>
        <position position="175"/>
    </location>
    <ligand>
        <name>Mn(2+)</name>
        <dbReference type="ChEBI" id="CHEBI:29035"/>
    </ligand>
</feature>
<dbReference type="GO" id="GO:0070402">
    <property type="term" value="F:NADPH binding"/>
    <property type="evidence" value="ECO:0007669"/>
    <property type="project" value="InterPro"/>
</dbReference>
<dbReference type="NCBIfam" id="TIGR00243">
    <property type="entry name" value="Dxr"/>
    <property type="match status" value="1"/>
</dbReference>
<comment type="cofactor">
    <cofactor evidence="9">
        <name>Mg(2+)</name>
        <dbReference type="ChEBI" id="CHEBI:18420"/>
    </cofactor>
    <cofactor evidence="9">
        <name>Mn(2+)</name>
        <dbReference type="ChEBI" id="CHEBI:29035"/>
    </cofactor>
</comment>
<feature type="binding site" evidence="9">
    <location>
        <position position="230"/>
    </location>
    <ligand>
        <name>NADPH</name>
        <dbReference type="ChEBI" id="CHEBI:57783"/>
    </ligand>
</feature>
<feature type="binding site" evidence="9">
    <location>
        <position position="243"/>
    </location>
    <ligand>
        <name>1-deoxy-D-xylulose 5-phosphate</name>
        <dbReference type="ChEBI" id="CHEBI:57792"/>
    </ligand>
</feature>
<keyword evidence="4 9" id="KW-0521">NADP</keyword>
<feature type="binding site" evidence="9">
    <location>
        <position position="246"/>
    </location>
    <ligand>
        <name>Mn(2+)</name>
        <dbReference type="ChEBI" id="CHEBI:29035"/>
    </ligand>
</feature>
<dbReference type="SUPFAM" id="SSF51735">
    <property type="entry name" value="NAD(P)-binding Rossmann-fold domains"/>
    <property type="match status" value="1"/>
</dbReference>
<keyword evidence="14" id="KW-1185">Reference proteome</keyword>
<dbReference type="PIRSF" id="PIRSF006205">
    <property type="entry name" value="Dxp_reductismrs"/>
    <property type="match status" value="1"/>
</dbReference>
<keyword evidence="13" id="KW-0413">Isomerase</keyword>
<evidence type="ECO:0000256" key="4">
    <source>
        <dbReference type="ARBA" id="ARBA00022857"/>
    </source>
</evidence>
<dbReference type="GO" id="GO:0016853">
    <property type="term" value="F:isomerase activity"/>
    <property type="evidence" value="ECO:0007669"/>
    <property type="project" value="UniProtKB-KW"/>
</dbReference>
<feature type="binding site" evidence="9">
    <location>
        <position position="150"/>
    </location>
    <ligand>
        <name>1-deoxy-D-xylulose 5-phosphate</name>
        <dbReference type="ChEBI" id="CHEBI:57792"/>
    </ligand>
</feature>
<dbReference type="InterPro" id="IPR026877">
    <property type="entry name" value="DXPR_C"/>
</dbReference>
<feature type="binding site" evidence="9">
    <location>
        <position position="41"/>
    </location>
    <ligand>
        <name>NADPH</name>
        <dbReference type="ChEBI" id="CHEBI:57783"/>
    </ligand>
</feature>
<keyword evidence="9" id="KW-0460">Magnesium</keyword>
<accession>U2KXJ1</accession>
<feature type="binding site" evidence="9">
    <location>
        <position position="177"/>
    </location>
    <ligand>
        <name>1-deoxy-D-xylulose 5-phosphate</name>
        <dbReference type="ChEBI" id="CHEBI:57792"/>
    </ligand>
</feature>
<dbReference type="FunFam" id="3.40.50.720:FF:000045">
    <property type="entry name" value="1-deoxy-D-xylulose 5-phosphate reductoisomerase"/>
    <property type="match status" value="1"/>
</dbReference>
<keyword evidence="6 9" id="KW-0464">Manganese</keyword>
<comment type="caution">
    <text evidence="9">Lacks conserved residue(s) required for the propagation of feature annotation.</text>
</comment>
<feature type="binding site" evidence="9">
    <location>
        <position position="246"/>
    </location>
    <ligand>
        <name>1-deoxy-D-xylulose 5-phosphate</name>
        <dbReference type="ChEBI" id="CHEBI:57792"/>
    </ligand>
</feature>
<dbReference type="Gene3D" id="1.10.1740.10">
    <property type="match status" value="1"/>
</dbReference>
<dbReference type="GO" id="GO:0030145">
    <property type="term" value="F:manganese ion binding"/>
    <property type="evidence" value="ECO:0007669"/>
    <property type="project" value="TreeGrafter"/>
</dbReference>
<protein>
    <recommendedName>
        <fullName evidence="9">1-deoxy-D-xylulose 5-phosphate reductoisomerase</fullName>
        <shortName evidence="9">DXP reductoisomerase</shortName>
        <ecNumber evidence="9">1.1.1.267</ecNumber>
    </recommendedName>
    <alternativeName>
        <fullName evidence="9">1-deoxyxylulose-5-phosphate reductoisomerase</fullName>
    </alternativeName>
    <alternativeName>
        <fullName evidence="9">2-C-methyl-D-erythritol 4-phosphate synthase</fullName>
    </alternativeName>
</protein>
<dbReference type="STRING" id="411473.RUMCAL_00762"/>
<dbReference type="HOGENOM" id="CLU_035714_4_0_9"/>
<dbReference type="EMBL" id="AWVF01000093">
    <property type="protein sequence ID" value="ERJ96835.1"/>
    <property type="molecule type" value="Genomic_DNA"/>
</dbReference>
<feature type="binding site" evidence="9">
    <location>
        <position position="242"/>
    </location>
    <ligand>
        <name>1-deoxy-D-xylulose 5-phosphate</name>
        <dbReference type="ChEBI" id="CHEBI:57792"/>
    </ligand>
</feature>
<dbReference type="EC" id="1.1.1.267" evidence="9"/>
<dbReference type="SUPFAM" id="SSF69055">
    <property type="entry name" value="1-deoxy-D-xylulose-5-phosphate reductoisomerase, C-terminal domain"/>
    <property type="match status" value="1"/>
</dbReference>
<dbReference type="HAMAP" id="MF_00183">
    <property type="entry name" value="DXP_reductoisom"/>
    <property type="match status" value="1"/>
</dbReference>
<dbReference type="UniPathway" id="UPA00056">
    <property type="reaction ID" value="UER00092"/>
</dbReference>
<dbReference type="InterPro" id="IPR036291">
    <property type="entry name" value="NAD(P)-bd_dom_sf"/>
</dbReference>
<proteinExistence type="inferred from homology"/>
<evidence type="ECO:0000313" key="14">
    <source>
        <dbReference type="Proteomes" id="UP000016662"/>
    </source>
</evidence>
<dbReference type="PANTHER" id="PTHR30525">
    <property type="entry name" value="1-DEOXY-D-XYLULOSE 5-PHOSPHATE REDUCTOISOMERASE"/>
    <property type="match status" value="1"/>
</dbReference>
<dbReference type="InterPro" id="IPR013644">
    <property type="entry name" value="DXP_reductoisomerase_C"/>
</dbReference>
<evidence type="ECO:0000256" key="6">
    <source>
        <dbReference type="ARBA" id="ARBA00023211"/>
    </source>
</evidence>
<dbReference type="Gene3D" id="3.40.50.720">
    <property type="entry name" value="NAD(P)-binding Rossmann-like Domain"/>
    <property type="match status" value="1"/>
</dbReference>
<feature type="domain" description="1-deoxy-D-xylulose 5-phosphate reductoisomerase N-terminal" evidence="10">
    <location>
        <begin position="33"/>
        <end position="157"/>
    </location>
</feature>
<feature type="binding site" evidence="9">
    <location>
        <position position="237"/>
    </location>
    <ligand>
        <name>1-deoxy-D-xylulose 5-phosphate</name>
        <dbReference type="ChEBI" id="CHEBI:57792"/>
    </ligand>
</feature>
<comment type="catalytic activity">
    <reaction evidence="8">
        <text>2-C-methyl-D-erythritol 4-phosphate + NADP(+) = 1-deoxy-D-xylulose 5-phosphate + NADPH + H(+)</text>
        <dbReference type="Rhea" id="RHEA:13717"/>
        <dbReference type="ChEBI" id="CHEBI:15378"/>
        <dbReference type="ChEBI" id="CHEBI:57783"/>
        <dbReference type="ChEBI" id="CHEBI:57792"/>
        <dbReference type="ChEBI" id="CHEBI:58262"/>
        <dbReference type="ChEBI" id="CHEBI:58349"/>
        <dbReference type="EC" id="1.1.1.267"/>
    </reaction>
    <physiologicalReaction direction="right-to-left" evidence="8">
        <dbReference type="Rhea" id="RHEA:13719"/>
    </physiologicalReaction>
</comment>
<feature type="binding site" evidence="9">
    <location>
        <position position="39"/>
    </location>
    <ligand>
        <name>NADPH</name>
        <dbReference type="ChEBI" id="CHEBI:57783"/>
    </ligand>
</feature>
<feature type="domain" description="1-deoxy-D-xylulose 5-phosphate reductoisomerase C-terminal" evidence="11">
    <location>
        <begin position="171"/>
        <end position="254"/>
    </location>
</feature>
<evidence type="ECO:0000259" key="12">
    <source>
        <dbReference type="Pfam" id="PF13288"/>
    </source>
</evidence>
<dbReference type="SUPFAM" id="SSF55347">
    <property type="entry name" value="Glyceraldehyde-3-phosphate dehydrogenase-like, C-terminal domain"/>
    <property type="match status" value="1"/>
</dbReference>
<evidence type="ECO:0000256" key="9">
    <source>
        <dbReference type="HAMAP-Rule" id="MF_00183"/>
    </source>
</evidence>
<feature type="binding site" evidence="9">
    <location>
        <position position="177"/>
    </location>
    <ligand>
        <name>Mn(2+)</name>
        <dbReference type="ChEBI" id="CHEBI:29035"/>
    </ligand>
</feature>
<dbReference type="Pfam" id="PF08436">
    <property type="entry name" value="DXP_redisom_C"/>
    <property type="match status" value="1"/>
</dbReference>
<feature type="domain" description="DXP reductoisomerase C-terminal" evidence="12">
    <location>
        <begin position="286"/>
        <end position="402"/>
    </location>
</feature>
<feature type="binding site" evidence="9">
    <location>
        <position position="40"/>
    </location>
    <ligand>
        <name>NADPH</name>
        <dbReference type="ChEBI" id="CHEBI:57783"/>
    </ligand>
</feature>
<evidence type="ECO:0000256" key="2">
    <source>
        <dbReference type="ARBA" id="ARBA00006825"/>
    </source>
</evidence>
<evidence type="ECO:0000313" key="13">
    <source>
        <dbReference type="EMBL" id="ERJ96835.1"/>
    </source>
</evidence>
<evidence type="ECO:0000256" key="5">
    <source>
        <dbReference type="ARBA" id="ARBA00023002"/>
    </source>
</evidence>
<gene>
    <name evidence="9" type="primary">dxr</name>
    <name evidence="13" type="ORF">RUMCAL_00762</name>
</gene>
<dbReference type="InterPro" id="IPR036169">
    <property type="entry name" value="DXPR_C_sf"/>
</dbReference>